<dbReference type="EMBL" id="GBXM01036618">
    <property type="protein sequence ID" value="JAH71959.1"/>
    <property type="molecule type" value="Transcribed_RNA"/>
</dbReference>
<proteinExistence type="predicted"/>
<accession>A0A0E9V1E9</accession>
<reference evidence="1" key="1">
    <citation type="submission" date="2014-11" db="EMBL/GenBank/DDBJ databases">
        <authorList>
            <person name="Amaro Gonzalez C."/>
        </authorList>
    </citation>
    <scope>NUCLEOTIDE SEQUENCE</scope>
</reference>
<name>A0A0E9V1E9_ANGAN</name>
<evidence type="ECO:0000313" key="1">
    <source>
        <dbReference type="EMBL" id="JAH71959.1"/>
    </source>
</evidence>
<protein>
    <submittedName>
        <fullName evidence="1">Uncharacterized protein</fullName>
    </submittedName>
</protein>
<organism evidence="1">
    <name type="scientific">Anguilla anguilla</name>
    <name type="common">European freshwater eel</name>
    <name type="synonym">Muraena anguilla</name>
    <dbReference type="NCBI Taxonomy" id="7936"/>
    <lineage>
        <taxon>Eukaryota</taxon>
        <taxon>Metazoa</taxon>
        <taxon>Chordata</taxon>
        <taxon>Craniata</taxon>
        <taxon>Vertebrata</taxon>
        <taxon>Euteleostomi</taxon>
        <taxon>Actinopterygii</taxon>
        <taxon>Neopterygii</taxon>
        <taxon>Teleostei</taxon>
        <taxon>Anguilliformes</taxon>
        <taxon>Anguillidae</taxon>
        <taxon>Anguilla</taxon>
    </lineage>
</organism>
<reference evidence="1" key="2">
    <citation type="journal article" date="2015" name="Fish Shellfish Immunol.">
        <title>Early steps in the European eel (Anguilla anguilla)-Vibrio vulnificus interaction in the gills: Role of the RtxA13 toxin.</title>
        <authorList>
            <person name="Callol A."/>
            <person name="Pajuelo D."/>
            <person name="Ebbesson L."/>
            <person name="Teles M."/>
            <person name="MacKenzie S."/>
            <person name="Amaro C."/>
        </authorList>
    </citation>
    <scope>NUCLEOTIDE SEQUENCE</scope>
</reference>
<dbReference type="AlphaFoldDB" id="A0A0E9V1E9"/>
<sequence length="34" mass="3838">MVSYERCVLGVHTMIATVYRTQLVPHKRTACSSV</sequence>